<dbReference type="RefSeq" id="WP_023958217.1">
    <property type="nucleotide sequence ID" value="NZ_CBCRXS010000002.1"/>
</dbReference>
<dbReference type="EMBL" id="RBKV01000001">
    <property type="protein sequence ID" value="RKR95390.1"/>
    <property type="molecule type" value="Genomic_DNA"/>
</dbReference>
<evidence type="ECO:0000313" key="5">
    <source>
        <dbReference type="Proteomes" id="UP000225108"/>
    </source>
</evidence>
<keyword evidence="1" id="KW-0812">Transmembrane</keyword>
<accession>A0A495K2B9</accession>
<proteinExistence type="predicted"/>
<dbReference type="Pfam" id="PF07332">
    <property type="entry name" value="Phage_holin_3_6"/>
    <property type="match status" value="1"/>
</dbReference>
<dbReference type="InterPro" id="IPR009937">
    <property type="entry name" value="Phage_holin_3_6"/>
</dbReference>
<accession>A0A2G3PP47</accession>
<evidence type="ECO:0000313" key="2">
    <source>
        <dbReference type="EMBL" id="MDV7135944.1"/>
    </source>
</evidence>
<dbReference type="Proteomes" id="UP001185792">
    <property type="component" value="Unassembled WGS sequence"/>
</dbReference>
<evidence type="ECO:0000313" key="7">
    <source>
        <dbReference type="Proteomes" id="UP001185792"/>
    </source>
</evidence>
<keyword evidence="1" id="KW-0472">Membrane</keyword>
<evidence type="ECO:0000256" key="1">
    <source>
        <dbReference type="SAM" id="Phobius"/>
    </source>
</evidence>
<keyword evidence="7" id="KW-1185">Reference proteome</keyword>
<reference evidence="2 7" key="3">
    <citation type="submission" date="2023-10" db="EMBL/GenBank/DDBJ databases">
        <title>Development of a sustainable strategy for remediation of hydrocarbon-contaminated territories based on the waste exchange concept.</title>
        <authorList>
            <person name="Krivoruchko A."/>
        </authorList>
    </citation>
    <scope>NUCLEOTIDE SEQUENCE [LARGE SCALE GENOMIC DNA]</scope>
    <source>
        <strain evidence="2 7">IEGM 1236</strain>
    </source>
</reference>
<organism evidence="3 5">
    <name type="scientific">Williamsia marianensis</name>
    <dbReference type="NCBI Taxonomy" id="85044"/>
    <lineage>
        <taxon>Bacteria</taxon>
        <taxon>Bacillati</taxon>
        <taxon>Actinomycetota</taxon>
        <taxon>Actinomycetes</taxon>
        <taxon>Mycobacteriales</taxon>
        <taxon>Nocardiaceae</taxon>
        <taxon>Williamsia</taxon>
    </lineage>
</organism>
<evidence type="ECO:0000313" key="6">
    <source>
        <dbReference type="Proteomes" id="UP000274762"/>
    </source>
</evidence>
<reference evidence="4 6" key="2">
    <citation type="submission" date="2018-10" db="EMBL/GenBank/DDBJ databases">
        <title>Sequencing the genomes of 1000 actinobacteria strains.</title>
        <authorList>
            <person name="Klenk H.-P."/>
        </authorList>
    </citation>
    <scope>NUCLEOTIDE SEQUENCE [LARGE SCALE GENOMIC DNA]</scope>
    <source>
        <strain evidence="4 6">DSM 44343</strain>
    </source>
</reference>
<feature type="transmembrane region" description="Helical" evidence="1">
    <location>
        <begin position="60"/>
        <end position="82"/>
    </location>
</feature>
<dbReference type="Proteomes" id="UP000274762">
    <property type="component" value="Unassembled WGS sequence"/>
</dbReference>
<protein>
    <submittedName>
        <fullName evidence="3">Phage holin family protein</fullName>
    </submittedName>
    <submittedName>
        <fullName evidence="4">Putative superfamily III holin-X</fullName>
    </submittedName>
</protein>
<keyword evidence="1" id="KW-1133">Transmembrane helix</keyword>
<comment type="caution">
    <text evidence="3">The sequence shown here is derived from an EMBL/GenBank/DDBJ whole genome shotgun (WGS) entry which is preliminary data.</text>
</comment>
<dbReference type="EMBL" id="PEBD01000005">
    <property type="protein sequence ID" value="PHV67540.1"/>
    <property type="molecule type" value="Genomic_DNA"/>
</dbReference>
<dbReference type="AlphaFoldDB" id="A0A2G3PP47"/>
<dbReference type="EMBL" id="JAWLUM010000003">
    <property type="protein sequence ID" value="MDV7135944.1"/>
    <property type="molecule type" value="Genomic_DNA"/>
</dbReference>
<dbReference type="OrthoDB" id="3216929at2"/>
<evidence type="ECO:0000313" key="4">
    <source>
        <dbReference type="EMBL" id="RKR95390.1"/>
    </source>
</evidence>
<reference evidence="3 5" key="1">
    <citation type="submission" date="2017-10" db="EMBL/GenBank/DDBJ databases">
        <title>The draft genome sequence of Williamsia sp. BULT 1.1 isolated from the semi-arid grassland soils from South Africa.</title>
        <authorList>
            <person name="Kabwe M.H."/>
            <person name="Govender N."/>
            <person name="Mutseka Lunga P."/>
            <person name="Vikram S."/>
            <person name="Makhalanyane T.P."/>
        </authorList>
    </citation>
    <scope>NUCLEOTIDE SEQUENCE [LARGE SCALE GENOMIC DNA]</scope>
    <source>
        <strain evidence="3 5">BULT 1.1</strain>
    </source>
</reference>
<gene>
    <name evidence="3" type="ORF">CSW57_07575</name>
    <name evidence="4" type="ORF">DFJ75_2208</name>
    <name evidence="2" type="ORF">R4198_19770</name>
</gene>
<dbReference type="Proteomes" id="UP000225108">
    <property type="component" value="Unassembled WGS sequence"/>
</dbReference>
<sequence length="142" mass="14667">MSAPYGAHAGEGAETNPPSIGELLSNVSEDLSILVRQELALAKAEATQTASRVGKGSGMLAGAAVAGYFVLLFLSIALWWGLGNAIGHAWSALVVMLIWAIIAGVLAVLGRTALRKAKGLPQTTDTVKNIPGALTPHPQERS</sequence>
<feature type="transmembrane region" description="Helical" evidence="1">
    <location>
        <begin position="88"/>
        <end position="109"/>
    </location>
</feature>
<name>A0A2G3PP47_WILMA</name>
<evidence type="ECO:0000313" key="3">
    <source>
        <dbReference type="EMBL" id="PHV67540.1"/>
    </source>
</evidence>